<evidence type="ECO:0000313" key="3">
    <source>
        <dbReference type="Proteomes" id="UP000298246"/>
    </source>
</evidence>
<dbReference type="RefSeq" id="WP_134749984.1">
    <property type="nucleotide sequence ID" value="NZ_MYFO02000007.1"/>
</dbReference>
<sequence>MNYHLDLNECVMIGSSLVAFGLFWLVHRSFSRIVTIAIWLFTVAYVESIDYFLAATPFELYYCGDNITYEPSTGVIHLVLYPSCSFLFLYLYDKWQVRGPSLFVYLAVWTVLSVGFEGVCDLTGVFTYTGWSLSYSILTYPVSAVVLIRLFHFVRKYERVPLCAPSK</sequence>
<protein>
    <submittedName>
        <fullName evidence="2">Uncharacterized protein</fullName>
    </submittedName>
</protein>
<comment type="caution">
    <text evidence="2">The sequence shown here is derived from an EMBL/GenBank/DDBJ whole genome shotgun (WGS) entry which is preliminary data.</text>
</comment>
<keyword evidence="1" id="KW-1133">Transmembrane helix</keyword>
<keyword evidence="3" id="KW-1185">Reference proteome</keyword>
<accession>A0A4Y8Q8U9</accession>
<feature type="transmembrane region" description="Helical" evidence="1">
    <location>
        <begin position="74"/>
        <end position="92"/>
    </location>
</feature>
<name>A0A4Y8Q8U9_9BACL</name>
<organism evidence="2 3">
    <name type="scientific">Paenibacillus athensensis</name>
    <dbReference type="NCBI Taxonomy" id="1967502"/>
    <lineage>
        <taxon>Bacteria</taxon>
        <taxon>Bacillati</taxon>
        <taxon>Bacillota</taxon>
        <taxon>Bacilli</taxon>
        <taxon>Bacillales</taxon>
        <taxon>Paenibacillaceae</taxon>
        <taxon>Paenibacillus</taxon>
    </lineage>
</organism>
<feature type="transmembrane region" description="Helical" evidence="1">
    <location>
        <begin position="104"/>
        <end position="126"/>
    </location>
</feature>
<dbReference type="AlphaFoldDB" id="A0A4Y8Q8U9"/>
<feature type="transmembrane region" description="Helical" evidence="1">
    <location>
        <begin position="33"/>
        <end position="54"/>
    </location>
</feature>
<dbReference type="EMBL" id="MYFO01000003">
    <property type="protein sequence ID" value="TFE91005.1"/>
    <property type="molecule type" value="Genomic_DNA"/>
</dbReference>
<evidence type="ECO:0000313" key="2">
    <source>
        <dbReference type="EMBL" id="TFE91005.1"/>
    </source>
</evidence>
<dbReference type="Proteomes" id="UP000298246">
    <property type="component" value="Unassembled WGS sequence"/>
</dbReference>
<dbReference type="OrthoDB" id="2381462at2"/>
<gene>
    <name evidence="2" type="ORF">B5M42_04075</name>
</gene>
<evidence type="ECO:0000256" key="1">
    <source>
        <dbReference type="SAM" id="Phobius"/>
    </source>
</evidence>
<keyword evidence="1" id="KW-0472">Membrane</keyword>
<keyword evidence="1" id="KW-0812">Transmembrane</keyword>
<feature type="transmembrane region" description="Helical" evidence="1">
    <location>
        <begin position="132"/>
        <end position="151"/>
    </location>
</feature>
<feature type="transmembrane region" description="Helical" evidence="1">
    <location>
        <begin position="6"/>
        <end position="26"/>
    </location>
</feature>
<reference evidence="2 3" key="1">
    <citation type="submission" date="2017-03" db="EMBL/GenBank/DDBJ databases">
        <title>Isolation of Levoglucosan Utilizing Bacteria.</title>
        <authorList>
            <person name="Arya A.S."/>
        </authorList>
    </citation>
    <scope>NUCLEOTIDE SEQUENCE [LARGE SCALE GENOMIC DNA]</scope>
    <source>
        <strain evidence="2 3">MEC069</strain>
    </source>
</reference>
<proteinExistence type="predicted"/>